<dbReference type="EMBL" id="CP029553">
    <property type="protein sequence ID" value="AWN47543.1"/>
    <property type="molecule type" value="Genomic_DNA"/>
</dbReference>
<organism evidence="1 2">
    <name type="scientific">Methylobacterium terrae</name>
    <dbReference type="NCBI Taxonomy" id="2202827"/>
    <lineage>
        <taxon>Bacteria</taxon>
        <taxon>Pseudomonadati</taxon>
        <taxon>Pseudomonadota</taxon>
        <taxon>Alphaproteobacteria</taxon>
        <taxon>Hyphomicrobiales</taxon>
        <taxon>Methylobacteriaceae</taxon>
        <taxon>Methylobacterium</taxon>
    </lineage>
</organism>
<protein>
    <submittedName>
        <fullName evidence="1">Uncharacterized protein</fullName>
    </submittedName>
</protein>
<accession>A0A2U8WN84</accession>
<sequence length="100" mass="10438">MIAQPEFAVPHGDVIGPNRDVLAAEREAHRLAAIDLLRGLQAACDLFAAALPPPTADRGGQSLEAQAAMLVAMDDYNRADAAVRTVLTSYGALLDVQGVA</sequence>
<evidence type="ECO:0000313" key="1">
    <source>
        <dbReference type="EMBL" id="AWN47543.1"/>
    </source>
</evidence>
<dbReference type="AlphaFoldDB" id="A0A2U8WN84"/>
<proteinExistence type="predicted"/>
<gene>
    <name evidence="1" type="ORF">DK419_15530</name>
</gene>
<dbReference type="RefSeq" id="WP_109959868.1">
    <property type="nucleotide sequence ID" value="NZ_CP029553.1"/>
</dbReference>
<dbReference type="Proteomes" id="UP000245444">
    <property type="component" value="Chromosome"/>
</dbReference>
<dbReference type="OrthoDB" id="7999534at2"/>
<keyword evidence="2" id="KW-1185">Reference proteome</keyword>
<name>A0A2U8WN84_9HYPH</name>
<dbReference type="KEGG" id="mtea:DK419_15530"/>
<reference evidence="1 2" key="1">
    <citation type="submission" date="2018-05" db="EMBL/GenBank/DDBJ databases">
        <title>Complete Genome Sequence of Methylobacterium sp. 17Sr1-28.</title>
        <authorList>
            <person name="Srinivasan S."/>
        </authorList>
    </citation>
    <scope>NUCLEOTIDE SEQUENCE [LARGE SCALE GENOMIC DNA]</scope>
    <source>
        <strain evidence="1 2">17Sr1-28</strain>
    </source>
</reference>
<evidence type="ECO:0000313" key="2">
    <source>
        <dbReference type="Proteomes" id="UP000245444"/>
    </source>
</evidence>